<keyword evidence="2" id="KW-1185">Reference proteome</keyword>
<reference evidence="1" key="1">
    <citation type="submission" date="2023-07" db="EMBL/GenBank/DDBJ databases">
        <title>Black Yeasts Isolated from many extreme environments.</title>
        <authorList>
            <person name="Coleine C."/>
            <person name="Stajich J.E."/>
            <person name="Selbmann L."/>
        </authorList>
    </citation>
    <scope>NUCLEOTIDE SEQUENCE</scope>
    <source>
        <strain evidence="1">CCFEE 5714</strain>
    </source>
</reference>
<organism evidence="1 2">
    <name type="scientific">Vermiconidia calcicola</name>
    <dbReference type="NCBI Taxonomy" id="1690605"/>
    <lineage>
        <taxon>Eukaryota</taxon>
        <taxon>Fungi</taxon>
        <taxon>Dikarya</taxon>
        <taxon>Ascomycota</taxon>
        <taxon>Pezizomycotina</taxon>
        <taxon>Dothideomycetes</taxon>
        <taxon>Dothideomycetidae</taxon>
        <taxon>Mycosphaerellales</taxon>
        <taxon>Extremaceae</taxon>
        <taxon>Vermiconidia</taxon>
    </lineage>
</organism>
<proteinExistence type="predicted"/>
<evidence type="ECO:0000313" key="2">
    <source>
        <dbReference type="Proteomes" id="UP001281147"/>
    </source>
</evidence>
<dbReference type="Proteomes" id="UP001281147">
    <property type="component" value="Unassembled WGS sequence"/>
</dbReference>
<name>A0ACC3N6G6_9PEZI</name>
<evidence type="ECO:0000313" key="1">
    <source>
        <dbReference type="EMBL" id="KAK3710751.1"/>
    </source>
</evidence>
<sequence>MIANKLAILLLGYVTCLTVAYGQNAVYWALGSGFEPTSSVRGLQIKEQQQEIWTATLPFVSASAGNDSVVGSSGSLDITKVDERTCTGQSITSIQNVVWEGSTTGSAVQVSGLLQDCGGYSNSYALTFWIPDDLQDRVAFYLDIAATADAANPLKKLYFRYHSHEDEDFYGLGGQASFASLKNQSIPIFSREQGVGRGDEPVTSYGNENGSFSGGNRFTTYTAIPSYISTDGKVVYLSEKSTALVFFDFTDPNAVSIRYDSLSVDGMFMRANNMFDAVEMLTAYTGRMPKLPEWVDSGAILGIQGGQSKVRSIVEEGLSLGCPIAGVWLQDWCGTHSQEGPYINISRLWWNWENDEALYPTWPEFVQDLRDTYNVRTLSYINTFLANVSTKPDGFRRNLYEEASTLQYFVENTTTNSTAIISSGPGLEAGIIDLTNDGLRSWFAEMMKTNVWIANISGFMTDFGEYTPVTWDTTLANMVSDAFFFHNEYPTLWAQYQREIVEELGLQDEAVLFHRSAAMSSNRYMNLFWAGDQNVDFGVNDGIKSAVTIMAHMGLSGYSQSHSDVGGYYDVLTYEGFNVTRSAELLGRWGEMAAVSSSVFRSHEGNIPSVNAQFYSNTSTYGYYAYNARMFASLAPYRRMILKTECAPKAWPLLRPPVMYHTNDERARQVSYQCFYLGPNLYVAPVLEPQTFELSVYLPEDNTYTYVWTGQTYSGGQDVTVSTPYGKPAVFLVGSASDIPELEAFLDFVKRENTTRVLVE</sequence>
<protein>
    <submittedName>
        <fullName evidence="1">Uncharacterized protein</fullName>
    </submittedName>
</protein>
<comment type="caution">
    <text evidence="1">The sequence shown here is derived from an EMBL/GenBank/DDBJ whole genome shotgun (WGS) entry which is preliminary data.</text>
</comment>
<gene>
    <name evidence="1" type="ORF">LTR37_010170</name>
</gene>
<accession>A0ACC3N6G6</accession>
<dbReference type="EMBL" id="JAUTXU010000082">
    <property type="protein sequence ID" value="KAK3710751.1"/>
    <property type="molecule type" value="Genomic_DNA"/>
</dbReference>